<accession>A0A915JR30</accession>
<dbReference type="WBParaSite" id="nRc.2.0.1.t28553-RA">
    <property type="protein sequence ID" value="nRc.2.0.1.t28553-RA"/>
    <property type="gene ID" value="nRc.2.0.1.g28553"/>
</dbReference>
<reference evidence="2" key="1">
    <citation type="submission" date="2022-11" db="UniProtKB">
        <authorList>
            <consortium name="WormBaseParasite"/>
        </authorList>
    </citation>
    <scope>IDENTIFICATION</scope>
</reference>
<organism evidence="1 2">
    <name type="scientific">Romanomermis culicivorax</name>
    <name type="common">Nematode worm</name>
    <dbReference type="NCBI Taxonomy" id="13658"/>
    <lineage>
        <taxon>Eukaryota</taxon>
        <taxon>Metazoa</taxon>
        <taxon>Ecdysozoa</taxon>
        <taxon>Nematoda</taxon>
        <taxon>Enoplea</taxon>
        <taxon>Dorylaimia</taxon>
        <taxon>Mermithida</taxon>
        <taxon>Mermithoidea</taxon>
        <taxon>Mermithidae</taxon>
        <taxon>Romanomermis</taxon>
    </lineage>
</organism>
<protein>
    <submittedName>
        <fullName evidence="2">Uncharacterized protein</fullName>
    </submittedName>
</protein>
<sequence>MQGGHLCRRLQFISRRLSLAPILTPKSSMRLEQTLQDVKMTLHFPRTGSNLSWVDKDSLLPTGFDFPNNPTLSTEFLPAVMQDEALSVLSYLFMDTIQPTHGQQMSRATLTNGVALL</sequence>
<evidence type="ECO:0000313" key="2">
    <source>
        <dbReference type="WBParaSite" id="nRc.2.0.1.t28553-RA"/>
    </source>
</evidence>
<dbReference type="Proteomes" id="UP000887565">
    <property type="component" value="Unplaced"/>
</dbReference>
<keyword evidence="1" id="KW-1185">Reference proteome</keyword>
<proteinExistence type="predicted"/>
<name>A0A915JR30_ROMCU</name>
<evidence type="ECO:0000313" key="1">
    <source>
        <dbReference type="Proteomes" id="UP000887565"/>
    </source>
</evidence>
<dbReference type="AlphaFoldDB" id="A0A915JR30"/>